<dbReference type="InterPro" id="IPR043504">
    <property type="entry name" value="Peptidase_S1_PA_chymotrypsin"/>
</dbReference>
<evidence type="ECO:0000256" key="5">
    <source>
        <dbReference type="ARBA" id="ARBA00022820"/>
    </source>
</evidence>
<dbReference type="InterPro" id="IPR001254">
    <property type="entry name" value="Trypsin_dom"/>
</dbReference>
<protein>
    <recommendedName>
        <fullName evidence="9">limulus clotting factor C</fullName>
        <ecNumber evidence="9">3.4.21.84</ecNumber>
    </recommendedName>
</protein>
<feature type="chain" id="PRO_5042293434" description="limulus clotting factor C" evidence="11">
    <location>
        <begin position="28"/>
        <end position="704"/>
    </location>
</feature>
<evidence type="ECO:0000256" key="9">
    <source>
        <dbReference type="ARBA" id="ARBA00066707"/>
    </source>
</evidence>
<feature type="compositionally biased region" description="Polar residues" evidence="10">
    <location>
        <begin position="369"/>
        <end position="386"/>
    </location>
</feature>
<dbReference type="GO" id="GO:0004252">
    <property type="term" value="F:serine-type endopeptidase activity"/>
    <property type="evidence" value="ECO:0007669"/>
    <property type="project" value="InterPro"/>
</dbReference>
<dbReference type="PROSITE" id="PS50240">
    <property type="entry name" value="TRYPSIN_DOM"/>
    <property type="match status" value="1"/>
</dbReference>
<proteinExistence type="predicted"/>
<comment type="catalytic activity">
    <reaction evidence="8">
        <text>Selective cleavage of 103-Arg-|-Ser-104 and 124-Ile-|-Ile-125 bonds in Limulus clotting factor B to form activated factor B. Cleavage of -Pro-Arg-|-Xaa- bonds in synthetic substrates.</text>
        <dbReference type="EC" id="3.4.21.84"/>
    </reaction>
</comment>
<dbReference type="CDD" id="cd00190">
    <property type="entry name" value="Tryp_SPc"/>
    <property type="match status" value="1"/>
</dbReference>
<dbReference type="SMART" id="SM00020">
    <property type="entry name" value="Tryp_SPc"/>
    <property type="match status" value="1"/>
</dbReference>
<evidence type="ECO:0000256" key="2">
    <source>
        <dbReference type="ARBA" id="ARBA00022670"/>
    </source>
</evidence>
<dbReference type="Pfam" id="PF00089">
    <property type="entry name" value="Trypsin"/>
    <property type="match status" value="1"/>
</dbReference>
<dbReference type="Proteomes" id="UP001292094">
    <property type="component" value="Unassembled WGS sequence"/>
</dbReference>
<evidence type="ECO:0000313" key="13">
    <source>
        <dbReference type="EMBL" id="KAK4318645.1"/>
    </source>
</evidence>
<evidence type="ECO:0000259" key="12">
    <source>
        <dbReference type="PROSITE" id="PS50240"/>
    </source>
</evidence>
<keyword evidence="14" id="KW-1185">Reference proteome</keyword>
<feature type="compositionally biased region" description="Basic residues" evidence="10">
    <location>
        <begin position="353"/>
        <end position="368"/>
    </location>
</feature>
<dbReference type="PANTHER" id="PTHR24252">
    <property type="entry name" value="ACROSIN-RELATED"/>
    <property type="match status" value="1"/>
</dbReference>
<dbReference type="PRINTS" id="PR00722">
    <property type="entry name" value="CHYMOTRYPSIN"/>
</dbReference>
<dbReference type="InterPro" id="IPR001314">
    <property type="entry name" value="Peptidase_S1A"/>
</dbReference>
<evidence type="ECO:0000256" key="11">
    <source>
        <dbReference type="SAM" id="SignalP"/>
    </source>
</evidence>
<dbReference type="PANTHER" id="PTHR24252:SF7">
    <property type="entry name" value="HYALIN"/>
    <property type="match status" value="1"/>
</dbReference>
<dbReference type="PROSITE" id="PS00134">
    <property type="entry name" value="TRYPSIN_HIS"/>
    <property type="match status" value="1"/>
</dbReference>
<reference evidence="13" key="1">
    <citation type="submission" date="2023-11" db="EMBL/GenBank/DDBJ databases">
        <title>Genome assemblies of two species of porcelain crab, Petrolisthes cinctipes and Petrolisthes manimaculis (Anomura: Porcellanidae).</title>
        <authorList>
            <person name="Angst P."/>
        </authorList>
    </citation>
    <scope>NUCLEOTIDE SEQUENCE</scope>
    <source>
        <strain evidence="13">PB745_02</strain>
        <tissue evidence="13">Gill</tissue>
    </source>
</reference>
<dbReference type="FunFam" id="2.40.10.10:FF:000120">
    <property type="entry name" value="Putative serine protease"/>
    <property type="match status" value="1"/>
</dbReference>
<dbReference type="GO" id="GO:0042381">
    <property type="term" value="P:hemolymph coagulation"/>
    <property type="evidence" value="ECO:0007669"/>
    <property type="project" value="UniProtKB-KW"/>
</dbReference>
<keyword evidence="7" id="KW-1015">Disulfide bond</keyword>
<name>A0AAE1Q1M8_9EUCA</name>
<evidence type="ECO:0000256" key="8">
    <source>
        <dbReference type="ARBA" id="ARBA00052079"/>
    </source>
</evidence>
<evidence type="ECO:0000256" key="10">
    <source>
        <dbReference type="SAM" id="MobiDB-lite"/>
    </source>
</evidence>
<evidence type="ECO:0000256" key="7">
    <source>
        <dbReference type="ARBA" id="ARBA00023157"/>
    </source>
</evidence>
<keyword evidence="6" id="KW-0720">Serine protease</keyword>
<gene>
    <name evidence="13" type="ORF">Pmani_010363</name>
</gene>
<keyword evidence="1" id="KW-0768">Sushi</keyword>
<dbReference type="InterPro" id="IPR018114">
    <property type="entry name" value="TRYPSIN_HIS"/>
</dbReference>
<evidence type="ECO:0000256" key="6">
    <source>
        <dbReference type="ARBA" id="ARBA00022825"/>
    </source>
</evidence>
<evidence type="ECO:0000256" key="3">
    <source>
        <dbReference type="ARBA" id="ARBA00022729"/>
    </source>
</evidence>
<feature type="domain" description="Peptidase S1" evidence="12">
    <location>
        <begin position="465"/>
        <end position="704"/>
    </location>
</feature>
<keyword evidence="2" id="KW-0645">Protease</keyword>
<evidence type="ECO:0000313" key="14">
    <source>
        <dbReference type="Proteomes" id="UP001292094"/>
    </source>
</evidence>
<comment type="caution">
    <text evidence="13">The sequence shown here is derived from an EMBL/GenBank/DDBJ whole genome shotgun (WGS) entry which is preliminary data.</text>
</comment>
<keyword evidence="5" id="KW-0353">Hemolymph clotting</keyword>
<keyword evidence="4" id="KW-0378">Hydrolase</keyword>
<dbReference type="SUPFAM" id="SSF50494">
    <property type="entry name" value="Trypsin-like serine proteases"/>
    <property type="match status" value="1"/>
</dbReference>
<organism evidence="13 14">
    <name type="scientific">Petrolisthes manimaculis</name>
    <dbReference type="NCBI Taxonomy" id="1843537"/>
    <lineage>
        <taxon>Eukaryota</taxon>
        <taxon>Metazoa</taxon>
        <taxon>Ecdysozoa</taxon>
        <taxon>Arthropoda</taxon>
        <taxon>Crustacea</taxon>
        <taxon>Multicrustacea</taxon>
        <taxon>Malacostraca</taxon>
        <taxon>Eumalacostraca</taxon>
        <taxon>Eucarida</taxon>
        <taxon>Decapoda</taxon>
        <taxon>Pleocyemata</taxon>
        <taxon>Anomura</taxon>
        <taxon>Galatheoidea</taxon>
        <taxon>Porcellanidae</taxon>
        <taxon>Petrolisthes</taxon>
    </lineage>
</organism>
<dbReference type="InterPro" id="IPR009003">
    <property type="entry name" value="Peptidase_S1_PA"/>
</dbReference>
<accession>A0AAE1Q1M8</accession>
<feature type="compositionally biased region" description="Basic and acidic residues" evidence="10">
    <location>
        <begin position="333"/>
        <end position="345"/>
    </location>
</feature>
<dbReference type="GO" id="GO:0006508">
    <property type="term" value="P:proteolysis"/>
    <property type="evidence" value="ECO:0007669"/>
    <property type="project" value="UniProtKB-KW"/>
</dbReference>
<feature type="compositionally biased region" description="Low complexity" evidence="10">
    <location>
        <begin position="256"/>
        <end position="282"/>
    </location>
</feature>
<dbReference type="EMBL" id="JAWZYT010000812">
    <property type="protein sequence ID" value="KAK4318645.1"/>
    <property type="molecule type" value="Genomic_DNA"/>
</dbReference>
<keyword evidence="3 11" id="KW-0732">Signal</keyword>
<dbReference type="EC" id="3.4.21.84" evidence="9"/>
<feature type="region of interest" description="Disordered" evidence="10">
    <location>
        <begin position="224"/>
        <end position="386"/>
    </location>
</feature>
<dbReference type="Gene3D" id="2.40.10.10">
    <property type="entry name" value="Trypsin-like serine proteases"/>
    <property type="match status" value="1"/>
</dbReference>
<feature type="signal peptide" evidence="11">
    <location>
        <begin position="1"/>
        <end position="27"/>
    </location>
</feature>
<dbReference type="AlphaFoldDB" id="A0AAE1Q1M8"/>
<evidence type="ECO:0000256" key="1">
    <source>
        <dbReference type="ARBA" id="ARBA00022659"/>
    </source>
</evidence>
<feature type="compositionally biased region" description="Gly residues" evidence="10">
    <location>
        <begin position="236"/>
        <end position="255"/>
    </location>
</feature>
<sequence>MSSSYGLLLLLLVSVLLLWVAIGGTTAAQVPADLNLDPPLPAQQQSRLIFNPFSIFSNPRCSYEGDYGACYGEVECLALAGQYGNFCSGLLGLCCLFYRTCGQRTSQEIAYFQNVQYPLKDPMQQECDFQVVKRSREYCGLRVDMQEAELPSPTRLGSCADVAYHVTGIHGNRLTPRCGSLTGRSYTYDMRNVDEVMLHMNSTRSSRVSWKMHVTQIKCKDYAGENTEGTPINVGDGPGGSSGGGTGGGSGGGTGTDVSSPTTAKPTTTTTATTTTTTTTTTIAPGIAEIKPPAPPVGSTNRCGARGSPFNQGSRNRELWSRRLHPKGPTGPDFERFRGRPRDSSSPRQGGSSRRRDRPNRNRNKNKQKTSPVRQGSISGSVSSRFPVSGSLIGPAVNRPVSSPTELQPVRIPEEGVFPSRIPPIAAIPFSSTPAVTSNDWGVPDLQDSLFAHYAGEKSVFSFRITHGTLSGLKEFPWQVAMTVNGRFHCGASIIASRWVITAAHCVIKYVNSPRAVELTLGDWDLSTTNDGRSTKMNPEKIIAHSGYSRSTLQNDIALLKLPRDITFTDKMSPICLPDKDVEVEGSLATVSGWGRDENGKLQSQLHHYTAEVISNTLCDTRWNARGAARGFIVNTMMCMDSTSGDSCNGDSGGPSVVAKSAGTGEYLLAGIVSFGSGSCTDPALPGVYTKVSAYRNWITTNMK</sequence>
<evidence type="ECO:0000256" key="4">
    <source>
        <dbReference type="ARBA" id="ARBA00022801"/>
    </source>
</evidence>